<dbReference type="SUPFAM" id="SSF52777">
    <property type="entry name" value="CoA-dependent acyltransferases"/>
    <property type="match status" value="2"/>
</dbReference>
<dbReference type="GO" id="GO:0044550">
    <property type="term" value="P:secondary metabolite biosynthetic process"/>
    <property type="evidence" value="ECO:0007669"/>
    <property type="project" value="TreeGrafter"/>
</dbReference>
<dbReference type="Pfam" id="PF00975">
    <property type="entry name" value="Thioesterase"/>
    <property type="match status" value="1"/>
</dbReference>
<dbReference type="InterPro" id="IPR020806">
    <property type="entry name" value="PKS_PP-bd"/>
</dbReference>
<dbReference type="PROSITE" id="PS50075">
    <property type="entry name" value="CARRIER"/>
    <property type="match status" value="1"/>
</dbReference>
<organism evidence="6 7">
    <name type="scientific">Thiothrix nivea (strain ATCC 35100 / DSM 5205 / JP2)</name>
    <dbReference type="NCBI Taxonomy" id="870187"/>
    <lineage>
        <taxon>Bacteria</taxon>
        <taxon>Pseudomonadati</taxon>
        <taxon>Pseudomonadota</taxon>
        <taxon>Gammaproteobacteria</taxon>
        <taxon>Thiotrichales</taxon>
        <taxon>Thiotrichaceae</taxon>
        <taxon>Thiothrix</taxon>
    </lineage>
</organism>
<dbReference type="Gene3D" id="3.30.300.30">
    <property type="match status" value="1"/>
</dbReference>
<keyword evidence="7" id="KW-1185">Reference proteome</keyword>
<dbReference type="Gene3D" id="1.10.1200.10">
    <property type="entry name" value="ACP-like"/>
    <property type="match status" value="1"/>
</dbReference>
<dbReference type="GO" id="GO:0043041">
    <property type="term" value="P:amino acid activation for nonribosomal peptide biosynthetic process"/>
    <property type="evidence" value="ECO:0007669"/>
    <property type="project" value="TreeGrafter"/>
</dbReference>
<accession>A0A656HIP4</accession>
<evidence type="ECO:0000313" key="7">
    <source>
        <dbReference type="Proteomes" id="UP000005317"/>
    </source>
</evidence>
<evidence type="ECO:0000313" key="6">
    <source>
        <dbReference type="EMBL" id="EIJ36861.1"/>
    </source>
</evidence>
<dbReference type="PANTHER" id="PTHR45527">
    <property type="entry name" value="NONRIBOSOMAL PEPTIDE SYNTHETASE"/>
    <property type="match status" value="1"/>
</dbReference>
<keyword evidence="4" id="KW-0597">Phosphoprotein</keyword>
<evidence type="ECO:0000256" key="3">
    <source>
        <dbReference type="ARBA" id="ARBA00022450"/>
    </source>
</evidence>
<dbReference type="GO" id="GO:0003824">
    <property type="term" value="F:catalytic activity"/>
    <property type="evidence" value="ECO:0007669"/>
    <property type="project" value="InterPro"/>
</dbReference>
<protein>
    <submittedName>
        <fullName evidence="6">Amino acid adenylation domain protein</fullName>
    </submittedName>
</protein>
<comment type="similarity">
    <text evidence="2">Belongs to the ATP-dependent AMP-binding enzyme family.</text>
</comment>
<dbReference type="CDD" id="cd05930">
    <property type="entry name" value="A_NRPS"/>
    <property type="match status" value="1"/>
</dbReference>
<dbReference type="InterPro" id="IPR044894">
    <property type="entry name" value="TubC_N_sf"/>
</dbReference>
<dbReference type="Pfam" id="PF13193">
    <property type="entry name" value="AMP-binding_C"/>
    <property type="match status" value="1"/>
</dbReference>
<evidence type="ECO:0000259" key="5">
    <source>
        <dbReference type="PROSITE" id="PS50075"/>
    </source>
</evidence>
<dbReference type="Gene3D" id="3.30.559.10">
    <property type="entry name" value="Chloramphenicol acetyltransferase-like domain"/>
    <property type="match status" value="1"/>
</dbReference>
<name>A0A656HIP4_THINJ</name>
<dbReference type="InterPro" id="IPR009081">
    <property type="entry name" value="PP-bd_ACP"/>
</dbReference>
<dbReference type="Gene3D" id="1.10.10.1830">
    <property type="entry name" value="Non-ribosomal peptide synthase, adenylation domain"/>
    <property type="match status" value="1"/>
</dbReference>
<feature type="domain" description="Carrier" evidence="5">
    <location>
        <begin position="1072"/>
        <end position="1147"/>
    </location>
</feature>
<dbReference type="InterPro" id="IPR036736">
    <property type="entry name" value="ACP-like_sf"/>
</dbReference>
<dbReference type="Gene3D" id="3.40.50.980">
    <property type="match status" value="2"/>
</dbReference>
<dbReference type="SUPFAM" id="SSF56801">
    <property type="entry name" value="Acetyl-CoA synthetase-like"/>
    <property type="match status" value="1"/>
</dbReference>
<dbReference type="GO" id="GO:0005829">
    <property type="term" value="C:cytosol"/>
    <property type="evidence" value="ECO:0007669"/>
    <property type="project" value="TreeGrafter"/>
</dbReference>
<reference evidence="7" key="1">
    <citation type="journal article" date="2011" name="Stand. Genomic Sci.">
        <title>Genome sequence of the filamentous, gliding Thiothrix nivea neotype strain (JP2(T)).</title>
        <authorList>
            <person name="Lapidus A."/>
            <person name="Nolan M."/>
            <person name="Lucas S."/>
            <person name="Glavina Del Rio T."/>
            <person name="Tice H."/>
            <person name="Cheng J.F."/>
            <person name="Tapia R."/>
            <person name="Han C."/>
            <person name="Goodwin L."/>
            <person name="Pitluck S."/>
            <person name="Liolios K."/>
            <person name="Pagani I."/>
            <person name="Ivanova N."/>
            <person name="Huntemann M."/>
            <person name="Mavromatis K."/>
            <person name="Mikhailova N."/>
            <person name="Pati A."/>
            <person name="Chen A."/>
            <person name="Palaniappan K."/>
            <person name="Land M."/>
            <person name="Brambilla E.M."/>
            <person name="Rohde M."/>
            <person name="Abt B."/>
            <person name="Verbarg S."/>
            <person name="Goker M."/>
            <person name="Bristow J."/>
            <person name="Eisen J.A."/>
            <person name="Markowitz V."/>
            <person name="Hugenholtz P."/>
            <person name="Kyrpides N.C."/>
            <person name="Klenk H.P."/>
            <person name="Woyke T."/>
        </authorList>
    </citation>
    <scope>NUCLEOTIDE SEQUENCE [LARGE SCALE GENOMIC DNA]</scope>
    <source>
        <strain evidence="7">ATCC 35100 / DSM 5205 / JP2</strain>
    </source>
</reference>
<dbReference type="InterPro" id="IPR006162">
    <property type="entry name" value="Ppantetheine_attach_site"/>
</dbReference>
<dbReference type="InterPro" id="IPR001242">
    <property type="entry name" value="Condensation_dom"/>
</dbReference>
<evidence type="ECO:0000256" key="4">
    <source>
        <dbReference type="ARBA" id="ARBA00022553"/>
    </source>
</evidence>
<sequence length="1424" mass="160812">MNVQALPPMTKNGKSGKSDMSHFKVAEFLAELHRLDIQVQVEGERLKLNAPKGAVTPELRERLKQHKADIIRFYQQQAGNRNGIPRLSREQPLPCSFAQQRLWLLDRLEPGSHAYNIPVFLRASGKLDVPVFRRAVNEIIRRHESLRTVFREPPDGSDAAVQIILPELTIDIPLIDLSTLSEQEAETRVREQAARDATTPFELEQPPLLRLNILQISGQDHVLLFTLHHSIFDGLSLAVFLRELGALYQAFARQQASPLPELEVQYADFSGWQRQRLSGDDWQEQLDFWRKELADAPPVIGLPTDHPRPVLQSHAGARQSLEIGRETTRQFRQITRQNGATLFMTFHAVLTILLARHTGKDDIVIGTPIANRNHRQLESLIGFFANTLVLRTAVKPDDNFNELLERIKHHALQAYRHQEVPFEKLVDELAIERSTSHSPLFQVMLSFQNAHTDGFTLPGVDILPLDFDGAVARFDLSFIIREHPEKFTVILEYSTALFAAATIERMMGHFQVLLDAILEQPDLPISQLSMLTQQDVQQLQAWNDTAVAYPLEKTLVDLFEAQVGQTPDNVALTFHEQRFTYRQLNQQANQIAHYLLQNTSCKNQHNPLIAICVERSPDMLFGLLGTLKAGAAYVPIDPAYPQDRIHHMLTDSEATVILTHSSLKSSLSVDSTETSPQVVCLDEVTLADFPTDNLPVRSQPDDLAYVIYTSGSTGKPKGVAVEHQNVIAMLVAYEHTAPRLTPISSSSVCPFVFDVSVWECFSSLCYGHELHIIPTEIVMAPDNLVAYLCEHAICQAYIPPNILEMILVYFEEARQLPLRYLLVGVEPIHEELLQRFRKLEPDLSIINGYGPTETTVCATFHDFKNTQNPSRNTPIGRALANYRVYLCDTQSQPVPIGVSGEIYIAGDGVARNYHKRPQLTAEKFIELELLGRRERVYKTGDLARWLPDGNLEFLGRIDHQIKLRGFRIELGEIEAQLKQCPNIGEAVVVTHPIKSGDKQLVAYVLAQVSATKHNSEIVSELKSTLKQKLPDYMIPALFIVLDEFPRLPNGKLDRKSLPEPDQLSVLSTNYMHPRNSLELQLSQIWEDTLAISPISVLDNFFAIGGDSMLAIRLINRINQQFSVKIPLNTLFQYANIEQFACLLRRDDHVALKNSPLVALQTRGSNIPIFCVHAAGGIVFRYQQVAKLMSSRYAYPFYGLQARGIEPGEPLYTSIDEMAQNYVDAIRQIKPQGPYLLAGWSFGGSVAFEMARILESTGETVSGVIMIDAPSPYVDTYETDDVDFLLERLEPAAGINIQEEVEQQESEHAQKQLIIEQKKQIGLFPPDITLEEAEQRLRVHKHHNQLLCQYRPNQAIKAGIAYIKATEETRFDEKMKDPVPAWAEFTHKGMIEHESPGNHFNMFSNEHSPVLAEKLYTCIHDLGVK</sequence>
<dbReference type="FunFam" id="3.40.50.980:FF:000001">
    <property type="entry name" value="Non-ribosomal peptide synthetase"/>
    <property type="match status" value="1"/>
</dbReference>
<dbReference type="Pfam" id="PF00550">
    <property type="entry name" value="PP-binding"/>
    <property type="match status" value="1"/>
</dbReference>
<evidence type="ECO:0000256" key="1">
    <source>
        <dbReference type="ARBA" id="ARBA00001957"/>
    </source>
</evidence>
<dbReference type="InterPro" id="IPR010071">
    <property type="entry name" value="AA_adenyl_dom"/>
</dbReference>
<evidence type="ECO:0000256" key="2">
    <source>
        <dbReference type="ARBA" id="ARBA00006432"/>
    </source>
</evidence>
<dbReference type="SMART" id="SM00823">
    <property type="entry name" value="PKS_PP"/>
    <property type="match status" value="1"/>
</dbReference>
<dbReference type="InterPro" id="IPR020845">
    <property type="entry name" value="AMP-binding_CS"/>
</dbReference>
<dbReference type="NCBIfam" id="TIGR01733">
    <property type="entry name" value="AA-adenyl-dom"/>
    <property type="match status" value="1"/>
</dbReference>
<dbReference type="InterPro" id="IPR045851">
    <property type="entry name" value="AMP-bd_C_sf"/>
</dbReference>
<dbReference type="InterPro" id="IPR001031">
    <property type="entry name" value="Thioesterase"/>
</dbReference>
<dbReference type="InterPro" id="IPR020802">
    <property type="entry name" value="TesA-like"/>
</dbReference>
<dbReference type="SUPFAM" id="SSF47336">
    <property type="entry name" value="ACP-like"/>
    <property type="match status" value="1"/>
</dbReference>
<dbReference type="Pfam" id="PF00501">
    <property type="entry name" value="AMP-binding"/>
    <property type="match status" value="1"/>
</dbReference>
<dbReference type="Proteomes" id="UP000005317">
    <property type="component" value="Unassembled WGS sequence"/>
</dbReference>
<dbReference type="Pfam" id="PF18563">
    <property type="entry name" value="TubC_N"/>
    <property type="match status" value="1"/>
</dbReference>
<dbReference type="InterPro" id="IPR029058">
    <property type="entry name" value="AB_hydrolase_fold"/>
</dbReference>
<dbReference type="OrthoDB" id="5618670at2"/>
<dbReference type="RefSeq" id="WP_002710725.1">
    <property type="nucleotide sequence ID" value="NZ_JH651384.1"/>
</dbReference>
<dbReference type="SMART" id="SM00824">
    <property type="entry name" value="PKS_TE"/>
    <property type="match status" value="1"/>
</dbReference>
<dbReference type="InterPro" id="IPR020459">
    <property type="entry name" value="AMP-binding"/>
</dbReference>
<dbReference type="PROSITE" id="PS00012">
    <property type="entry name" value="PHOSPHOPANTETHEINE"/>
    <property type="match status" value="1"/>
</dbReference>
<dbReference type="Pfam" id="PF00668">
    <property type="entry name" value="Condensation"/>
    <property type="match status" value="1"/>
</dbReference>
<dbReference type="PRINTS" id="PR00154">
    <property type="entry name" value="AMPBINDING"/>
</dbReference>
<dbReference type="FunFam" id="1.10.1200.10:FF:000005">
    <property type="entry name" value="Nonribosomal peptide synthetase 1"/>
    <property type="match status" value="1"/>
</dbReference>
<dbReference type="SUPFAM" id="SSF53474">
    <property type="entry name" value="alpha/beta-Hydrolases"/>
    <property type="match status" value="1"/>
</dbReference>
<dbReference type="GO" id="GO:0031177">
    <property type="term" value="F:phosphopantetheine binding"/>
    <property type="evidence" value="ECO:0007669"/>
    <property type="project" value="InterPro"/>
</dbReference>
<dbReference type="CDD" id="cd19531">
    <property type="entry name" value="LCL_NRPS-like"/>
    <property type="match status" value="1"/>
</dbReference>
<comment type="cofactor">
    <cofactor evidence="1">
        <name>pantetheine 4'-phosphate</name>
        <dbReference type="ChEBI" id="CHEBI:47942"/>
    </cofactor>
</comment>
<dbReference type="Gene3D" id="2.30.38.10">
    <property type="entry name" value="Luciferase, Domain 3"/>
    <property type="match status" value="1"/>
</dbReference>
<gene>
    <name evidence="6" type="ORF">Thini_4381</name>
</gene>
<dbReference type="Gene3D" id="3.30.559.30">
    <property type="entry name" value="Nonribosomal peptide synthetase, condensation domain"/>
    <property type="match status" value="1"/>
</dbReference>
<dbReference type="EMBL" id="JH651384">
    <property type="protein sequence ID" value="EIJ36861.1"/>
    <property type="molecule type" value="Genomic_DNA"/>
</dbReference>
<dbReference type="FunFam" id="3.30.300.30:FF:000010">
    <property type="entry name" value="Enterobactin synthetase component F"/>
    <property type="match status" value="1"/>
</dbReference>
<dbReference type="InterPro" id="IPR041464">
    <property type="entry name" value="TubC_N"/>
</dbReference>
<dbReference type="PROSITE" id="PS00455">
    <property type="entry name" value="AMP_BINDING"/>
    <property type="match status" value="1"/>
</dbReference>
<dbReference type="InterPro" id="IPR000873">
    <property type="entry name" value="AMP-dep_synth/lig_dom"/>
</dbReference>
<dbReference type="PANTHER" id="PTHR45527:SF1">
    <property type="entry name" value="FATTY ACID SYNTHASE"/>
    <property type="match status" value="1"/>
</dbReference>
<dbReference type="Gene3D" id="3.40.50.1820">
    <property type="entry name" value="alpha/beta hydrolase"/>
    <property type="match status" value="1"/>
</dbReference>
<dbReference type="InterPro" id="IPR023213">
    <property type="entry name" value="CAT-like_dom_sf"/>
</dbReference>
<dbReference type="InterPro" id="IPR025110">
    <property type="entry name" value="AMP-bd_C"/>
</dbReference>
<proteinExistence type="inferred from homology"/>
<keyword evidence="3" id="KW-0596">Phosphopantetheine</keyword>